<evidence type="ECO:0000313" key="8">
    <source>
        <dbReference type="Proteomes" id="UP000263993"/>
    </source>
</evidence>
<evidence type="ECO:0000256" key="2">
    <source>
        <dbReference type="ARBA" id="ARBA00022598"/>
    </source>
</evidence>
<proteinExistence type="inferred from homology"/>
<keyword evidence="4" id="KW-0067">ATP-binding</keyword>
<dbReference type="Gene3D" id="3.30.300.30">
    <property type="match status" value="1"/>
</dbReference>
<dbReference type="Pfam" id="PF00501">
    <property type="entry name" value="AMP-binding"/>
    <property type="match status" value="1"/>
</dbReference>
<dbReference type="Gene3D" id="3.40.50.12780">
    <property type="entry name" value="N-terminal domain of ligase-like"/>
    <property type="match status" value="1"/>
</dbReference>
<evidence type="ECO:0000313" key="7">
    <source>
        <dbReference type="EMBL" id="RDV03261.1"/>
    </source>
</evidence>
<dbReference type="PROSITE" id="PS00455">
    <property type="entry name" value="AMP_BINDING"/>
    <property type="match status" value="1"/>
</dbReference>
<gene>
    <name evidence="7" type="ORF">DXH78_00835</name>
</gene>
<keyword evidence="8" id="KW-1185">Reference proteome</keyword>
<dbReference type="GO" id="GO:0005886">
    <property type="term" value="C:plasma membrane"/>
    <property type="evidence" value="ECO:0007669"/>
    <property type="project" value="TreeGrafter"/>
</dbReference>
<dbReference type="AlphaFoldDB" id="A0A371B7A8"/>
<sequence length="540" mass="59729">MTTQLQKPPGKKNDRYNEIVEAFPPADRVFPTILTRQAERHRDRTLVIAGQTRWTYAETAAVAAASAQHLAEAGIVPGDRIAILASNRAEFLEVYLGCAWLGAIAVPINPASRGVQLEHIFRNSSPRLLVVEDIFRGNLDSMRDQSVLPSDFWTIDQNGISRDASSRAPSTAKSAPAPKPGDTVAILYTSGTTGPSKGVCCPQAQLFWWGIYSARHLGIREGDVLMTTLPIFHTNALNTFYQALLNGCTYVLEPKFSASGYWNTARQHRATVGYLLGAMATILLAQPETQDDTNHEMRVSLGGGVPGHLHEQFRRRFNVPLLDGYASTETNFVIATPVPADHPGSMGYLIDGAEAQIVDGNDTPLADGEAGELVLRPREPFSFATGYFNMPEKTVEAWRNLWFHSGDRVVREASGLYRFIDRMKDAIRRRGENVSSWEVETVLHAHPLIAACAVYPVPSELGEDEVAVAVQLKPDASLQALDVVKYCEGKMAYFAVPRYVRFISQMPLTENGKIKKVSLREAGITPDMWDREKSGYKLRR</sequence>
<dbReference type="SUPFAM" id="SSF56801">
    <property type="entry name" value="Acetyl-CoA synthetase-like"/>
    <property type="match status" value="1"/>
</dbReference>
<name>A0A371B7A8_9BRAD</name>
<dbReference type="InterPro" id="IPR025110">
    <property type="entry name" value="AMP-bd_C"/>
</dbReference>
<comment type="similarity">
    <text evidence="1">Belongs to the ATP-dependent AMP-binding enzyme family.</text>
</comment>
<dbReference type="GO" id="GO:0005524">
    <property type="term" value="F:ATP binding"/>
    <property type="evidence" value="ECO:0007669"/>
    <property type="project" value="UniProtKB-KW"/>
</dbReference>
<accession>A0A371B7A8</accession>
<reference evidence="8" key="1">
    <citation type="submission" date="2018-08" db="EMBL/GenBank/DDBJ databases">
        <authorList>
            <person name="Kim S.-J."/>
            <person name="Jung G.-Y."/>
        </authorList>
    </citation>
    <scope>NUCLEOTIDE SEQUENCE [LARGE SCALE GENOMIC DNA]</scope>
    <source>
        <strain evidence="8">GY_H</strain>
    </source>
</reference>
<dbReference type="CDD" id="cd05934">
    <property type="entry name" value="FACL_DitJ_like"/>
    <property type="match status" value="1"/>
</dbReference>
<dbReference type="Proteomes" id="UP000263993">
    <property type="component" value="Unassembled WGS sequence"/>
</dbReference>
<dbReference type="PANTHER" id="PTHR43107:SF15">
    <property type="entry name" value="FATTY ACID TRANSPORT PROTEIN 3, ISOFORM A"/>
    <property type="match status" value="1"/>
</dbReference>
<evidence type="ECO:0000259" key="5">
    <source>
        <dbReference type="Pfam" id="PF00501"/>
    </source>
</evidence>
<dbReference type="PANTHER" id="PTHR43107">
    <property type="entry name" value="LONG-CHAIN FATTY ACID TRANSPORT PROTEIN"/>
    <property type="match status" value="1"/>
</dbReference>
<evidence type="ECO:0000256" key="1">
    <source>
        <dbReference type="ARBA" id="ARBA00006432"/>
    </source>
</evidence>
<keyword evidence="2 7" id="KW-0436">Ligase</keyword>
<feature type="domain" description="AMP-binding enzyme C-terminal" evidence="6">
    <location>
        <begin position="438"/>
        <end position="513"/>
    </location>
</feature>
<comment type="caution">
    <text evidence="7">The sequence shown here is derived from an EMBL/GenBank/DDBJ whole genome shotgun (WGS) entry which is preliminary data.</text>
</comment>
<feature type="domain" description="AMP-dependent synthetase/ligase" evidence="5">
    <location>
        <begin position="35"/>
        <end position="387"/>
    </location>
</feature>
<dbReference type="InterPro" id="IPR000873">
    <property type="entry name" value="AMP-dep_synth/lig_dom"/>
</dbReference>
<dbReference type="Pfam" id="PF13193">
    <property type="entry name" value="AMP-binding_C"/>
    <property type="match status" value="1"/>
</dbReference>
<dbReference type="GO" id="GO:0005324">
    <property type="term" value="F:long-chain fatty acid transmembrane transporter activity"/>
    <property type="evidence" value="ECO:0007669"/>
    <property type="project" value="TreeGrafter"/>
</dbReference>
<organism evidence="7 8">
    <name type="scientific">Undibacter mobilis</name>
    <dbReference type="NCBI Taxonomy" id="2292256"/>
    <lineage>
        <taxon>Bacteria</taxon>
        <taxon>Pseudomonadati</taxon>
        <taxon>Pseudomonadota</taxon>
        <taxon>Alphaproteobacteria</taxon>
        <taxon>Hyphomicrobiales</taxon>
        <taxon>Nitrobacteraceae</taxon>
        <taxon>Undibacter</taxon>
    </lineage>
</organism>
<keyword evidence="3" id="KW-0547">Nucleotide-binding</keyword>
<evidence type="ECO:0000259" key="6">
    <source>
        <dbReference type="Pfam" id="PF13193"/>
    </source>
</evidence>
<dbReference type="OrthoDB" id="7315605at2"/>
<dbReference type="InterPro" id="IPR020845">
    <property type="entry name" value="AMP-binding_CS"/>
</dbReference>
<dbReference type="InterPro" id="IPR042099">
    <property type="entry name" value="ANL_N_sf"/>
</dbReference>
<evidence type="ECO:0000256" key="4">
    <source>
        <dbReference type="ARBA" id="ARBA00022840"/>
    </source>
</evidence>
<dbReference type="GO" id="GO:0004467">
    <property type="term" value="F:long-chain fatty acid-CoA ligase activity"/>
    <property type="evidence" value="ECO:0007669"/>
    <property type="project" value="TreeGrafter"/>
</dbReference>
<dbReference type="InterPro" id="IPR045851">
    <property type="entry name" value="AMP-bd_C_sf"/>
</dbReference>
<dbReference type="EMBL" id="QRGO01000001">
    <property type="protein sequence ID" value="RDV03261.1"/>
    <property type="molecule type" value="Genomic_DNA"/>
</dbReference>
<protein>
    <submittedName>
        <fullName evidence="7">ATP-dependent acyl-CoA ligase</fullName>
    </submittedName>
</protein>
<dbReference type="NCBIfam" id="NF004808">
    <property type="entry name" value="PRK06155.1"/>
    <property type="match status" value="1"/>
</dbReference>
<dbReference type="GO" id="GO:0044539">
    <property type="term" value="P:long-chain fatty acid import into cell"/>
    <property type="evidence" value="ECO:0007669"/>
    <property type="project" value="TreeGrafter"/>
</dbReference>
<evidence type="ECO:0000256" key="3">
    <source>
        <dbReference type="ARBA" id="ARBA00022741"/>
    </source>
</evidence>